<accession>A0A7S1NC65</accession>
<feature type="compositionally biased region" description="Polar residues" evidence="1">
    <location>
        <begin position="287"/>
        <end position="298"/>
    </location>
</feature>
<gene>
    <name evidence="2" type="ORF">EGYM00392_LOCUS20256</name>
</gene>
<feature type="region of interest" description="Disordered" evidence="1">
    <location>
        <begin position="173"/>
        <end position="302"/>
    </location>
</feature>
<sequence length="337" mass="36819">MAGAAGAVSGTKQYQSFVQSGVDFASWYKQRVREFDELQVNNAPARHFNYAKTADLRTDLRGSGMNQLAPIVQGQGSISRNQVQPTLSLSGSLNNPKAQTVTNPLVVQSSKQQAIGLLRPQGLQANQLNFRRQPLQVAQQQLVGRPNPLNFGPKRQEMEHSLEVERMERALAESRARRLQRNGSASGSRDLASAGAGSVRDRTGRTYGTIKMDDGLVNSSADRLNGTLTSHQMPSINAQPRQQRPARLESLRGRPAGEPKPGSAGAGGRDRKKEELPAVPTIGPATHPSNNPASSPSLWQRRKARVSPLEVIKQQKDHESVQEQVLLQRANTGIRRL</sequence>
<feature type="compositionally biased region" description="Polar residues" evidence="1">
    <location>
        <begin position="217"/>
        <end position="242"/>
    </location>
</feature>
<dbReference type="EMBL" id="HBGA01055029">
    <property type="protein sequence ID" value="CAD9009162.1"/>
    <property type="molecule type" value="Transcribed_RNA"/>
</dbReference>
<proteinExistence type="predicted"/>
<feature type="compositionally biased region" description="Basic and acidic residues" evidence="1">
    <location>
        <begin position="246"/>
        <end position="257"/>
    </location>
</feature>
<name>A0A7S1NC65_9EUGL</name>
<dbReference type="AlphaFoldDB" id="A0A7S1NC65"/>
<reference evidence="2" key="1">
    <citation type="submission" date="2021-01" db="EMBL/GenBank/DDBJ databases">
        <authorList>
            <person name="Corre E."/>
            <person name="Pelletier E."/>
            <person name="Niang G."/>
            <person name="Scheremetjew M."/>
            <person name="Finn R."/>
            <person name="Kale V."/>
            <person name="Holt S."/>
            <person name="Cochrane G."/>
            <person name="Meng A."/>
            <person name="Brown T."/>
            <person name="Cohen L."/>
        </authorList>
    </citation>
    <scope>NUCLEOTIDE SEQUENCE</scope>
    <source>
        <strain evidence="2">NIES-381</strain>
    </source>
</reference>
<organism evidence="2">
    <name type="scientific">Eutreptiella gymnastica</name>
    <dbReference type="NCBI Taxonomy" id="73025"/>
    <lineage>
        <taxon>Eukaryota</taxon>
        <taxon>Discoba</taxon>
        <taxon>Euglenozoa</taxon>
        <taxon>Euglenida</taxon>
        <taxon>Spirocuta</taxon>
        <taxon>Euglenophyceae</taxon>
        <taxon>Eutreptiales</taxon>
        <taxon>Eutreptiaceae</taxon>
        <taxon>Eutreptiella</taxon>
    </lineage>
</organism>
<evidence type="ECO:0000256" key="1">
    <source>
        <dbReference type="SAM" id="MobiDB-lite"/>
    </source>
</evidence>
<evidence type="ECO:0000313" key="2">
    <source>
        <dbReference type="EMBL" id="CAD9009162.1"/>
    </source>
</evidence>
<protein>
    <submittedName>
        <fullName evidence="2">Uncharacterized protein</fullName>
    </submittedName>
</protein>